<evidence type="ECO:0000259" key="5">
    <source>
        <dbReference type="Pfam" id="PF00707"/>
    </source>
</evidence>
<dbReference type="GO" id="GO:0043022">
    <property type="term" value="F:ribosome binding"/>
    <property type="evidence" value="ECO:0007669"/>
    <property type="project" value="TreeGrafter"/>
</dbReference>
<feature type="domain" description="Translation initiation factor 3 C-terminal" evidence="5">
    <location>
        <begin position="94"/>
        <end position="170"/>
    </location>
</feature>
<dbReference type="SUPFAM" id="SSF55200">
    <property type="entry name" value="Translation initiation factor IF3, C-terminal domain"/>
    <property type="match status" value="1"/>
</dbReference>
<evidence type="ECO:0000256" key="4">
    <source>
        <dbReference type="NCBIfam" id="TIGR00168"/>
    </source>
</evidence>
<dbReference type="AlphaFoldDB" id="A0A0G0SI90"/>
<dbReference type="NCBIfam" id="TIGR00168">
    <property type="entry name" value="infC"/>
    <property type="match status" value="1"/>
</dbReference>
<dbReference type="SUPFAM" id="SSF54364">
    <property type="entry name" value="Translation initiation factor IF3, N-terminal domain"/>
    <property type="match status" value="1"/>
</dbReference>
<evidence type="ECO:0000256" key="2">
    <source>
        <dbReference type="ARBA" id="ARBA00022540"/>
    </source>
</evidence>
<evidence type="ECO:0000256" key="3">
    <source>
        <dbReference type="ARBA" id="ARBA00022917"/>
    </source>
</evidence>
<keyword evidence="3" id="KW-0648">Protein biosynthesis</keyword>
<dbReference type="Pfam" id="PF05198">
    <property type="entry name" value="IF3_N"/>
    <property type="match status" value="1"/>
</dbReference>
<reference evidence="7 8" key="1">
    <citation type="journal article" date="2015" name="Nature">
        <title>rRNA introns, odd ribosomes, and small enigmatic genomes across a large radiation of phyla.</title>
        <authorList>
            <person name="Brown C.T."/>
            <person name="Hug L.A."/>
            <person name="Thomas B.C."/>
            <person name="Sharon I."/>
            <person name="Castelle C.J."/>
            <person name="Singh A."/>
            <person name="Wilkins M.J."/>
            <person name="Williams K.H."/>
            <person name="Banfield J.F."/>
        </authorList>
    </citation>
    <scope>NUCLEOTIDE SEQUENCE [LARGE SCALE GENOMIC DNA]</scope>
</reference>
<dbReference type="Proteomes" id="UP000034855">
    <property type="component" value="Unassembled WGS sequence"/>
</dbReference>
<dbReference type="InterPro" id="IPR019814">
    <property type="entry name" value="Translation_initiation_fac_3_N"/>
</dbReference>
<evidence type="ECO:0000259" key="6">
    <source>
        <dbReference type="Pfam" id="PF05198"/>
    </source>
</evidence>
<comment type="caution">
    <text evidence="7">The sequence shown here is derived from an EMBL/GenBank/DDBJ whole genome shotgun (WGS) entry which is preliminary data.</text>
</comment>
<dbReference type="Pfam" id="PF00707">
    <property type="entry name" value="IF3_C"/>
    <property type="match status" value="1"/>
</dbReference>
<dbReference type="STRING" id="1619037.UT67_C0016G0007"/>
<proteinExistence type="inferred from homology"/>
<sequence>MRISHKKHKPEPKKTFFFNLGITAPEVLVLDSDGKMLGAMKPSEGMRLAKEQELDLVLINPKSTPPVAKIIDFGQFKYQQEKEERLKVAHAHVTEVKGIRLSLRISSHDMENRQNQTIEFLNDGDKVKIEIFLKGREMQQKQMAREIIEKFINNVNTLVPVRKDQEIESQFNKVTAIIAKK</sequence>
<dbReference type="GO" id="GO:0032790">
    <property type="term" value="P:ribosome disassembly"/>
    <property type="evidence" value="ECO:0007669"/>
    <property type="project" value="TreeGrafter"/>
</dbReference>
<evidence type="ECO:0000256" key="1">
    <source>
        <dbReference type="ARBA" id="ARBA00005439"/>
    </source>
</evidence>
<dbReference type="InterPro" id="IPR036787">
    <property type="entry name" value="T_IF-3_N_sf"/>
</dbReference>
<dbReference type="PANTHER" id="PTHR10938">
    <property type="entry name" value="TRANSLATION INITIATION FACTOR IF-3"/>
    <property type="match status" value="1"/>
</dbReference>
<evidence type="ECO:0000313" key="8">
    <source>
        <dbReference type="Proteomes" id="UP000034855"/>
    </source>
</evidence>
<keyword evidence="2 7" id="KW-0396">Initiation factor</keyword>
<protein>
    <recommendedName>
        <fullName evidence="4">Translation initiation factor IF-3</fullName>
    </recommendedName>
</protein>
<dbReference type="InterPro" id="IPR001288">
    <property type="entry name" value="Translation_initiation_fac_3"/>
</dbReference>
<dbReference type="Gene3D" id="3.10.20.80">
    <property type="entry name" value="Translation initiation factor 3 (IF-3), N-terminal domain"/>
    <property type="match status" value="1"/>
</dbReference>
<dbReference type="Gene3D" id="3.30.110.10">
    <property type="entry name" value="Translation initiation factor 3 (IF-3), C-terminal domain"/>
    <property type="match status" value="1"/>
</dbReference>
<evidence type="ECO:0000313" key="7">
    <source>
        <dbReference type="EMBL" id="KKR34400.1"/>
    </source>
</evidence>
<comment type="similarity">
    <text evidence="1">Belongs to the IF-3 family.</text>
</comment>
<gene>
    <name evidence="7" type="ORF">UT67_C0016G0007</name>
</gene>
<dbReference type="GO" id="GO:0005737">
    <property type="term" value="C:cytoplasm"/>
    <property type="evidence" value="ECO:0007669"/>
    <property type="project" value="UniProtKB-ARBA"/>
</dbReference>
<dbReference type="EMBL" id="LBXR01000016">
    <property type="protein sequence ID" value="KKR34400.1"/>
    <property type="molecule type" value="Genomic_DNA"/>
</dbReference>
<name>A0A0G0SI90_9BACT</name>
<feature type="domain" description="Translation initiation factor 3 N-terminal" evidence="6">
    <location>
        <begin position="19"/>
        <end position="85"/>
    </location>
</feature>
<dbReference type="GO" id="GO:0003743">
    <property type="term" value="F:translation initiation factor activity"/>
    <property type="evidence" value="ECO:0007669"/>
    <property type="project" value="UniProtKB-UniRule"/>
</dbReference>
<organism evidence="7 8">
    <name type="scientific">Candidatus Magasanikbacteria bacterium GW2011_GWA2_40_10</name>
    <dbReference type="NCBI Taxonomy" id="1619037"/>
    <lineage>
        <taxon>Bacteria</taxon>
        <taxon>Candidatus Magasanikiibacteriota</taxon>
    </lineage>
</organism>
<dbReference type="InterPro" id="IPR019815">
    <property type="entry name" value="Translation_initiation_fac_3_C"/>
</dbReference>
<dbReference type="PANTHER" id="PTHR10938:SF0">
    <property type="entry name" value="TRANSLATION INITIATION FACTOR IF-3, MITOCHONDRIAL"/>
    <property type="match status" value="1"/>
</dbReference>
<accession>A0A0G0SI90</accession>
<dbReference type="InterPro" id="IPR036788">
    <property type="entry name" value="T_IF-3_C_sf"/>
</dbReference>